<sequence>MLILKKLRTEKGISLDKLSTDLNINKSTLSRIENGLREPKESFIKDCSDYFGVSTDYLIGKINIDDSNKLTKCLNSTFPIRLKELRKKKELTQAELSKLLNCSLSKIAMLETSKREPVKEDLLRISEFFNVSVDYLLGKTSIENYITTDEISKIIKSYESLPKEAQEHINSYIEFLVDRYKK</sequence>
<evidence type="ECO:0000313" key="4">
    <source>
        <dbReference type="Proteomes" id="UP000372533"/>
    </source>
</evidence>
<dbReference type="Gene3D" id="1.10.260.40">
    <property type="entry name" value="lambda repressor-like DNA-binding domains"/>
    <property type="match status" value="2"/>
</dbReference>
<proteinExistence type="predicted"/>
<dbReference type="SUPFAM" id="SSF47413">
    <property type="entry name" value="lambda repressor-like DNA-binding domains"/>
    <property type="match status" value="2"/>
</dbReference>
<dbReference type="InterPro" id="IPR010982">
    <property type="entry name" value="Lambda_DNA-bd_dom_sf"/>
</dbReference>
<evidence type="ECO:0000256" key="1">
    <source>
        <dbReference type="ARBA" id="ARBA00023125"/>
    </source>
</evidence>
<dbReference type="GO" id="GO:0003677">
    <property type="term" value="F:DNA binding"/>
    <property type="evidence" value="ECO:0007669"/>
    <property type="project" value="UniProtKB-KW"/>
</dbReference>
<accession>A0AB74R4X2</accession>
<name>A0AB74R4X2_CLODI</name>
<dbReference type="PANTHER" id="PTHR46558">
    <property type="entry name" value="TRACRIPTIONAL REGULATORY PROTEIN-RELATED-RELATED"/>
    <property type="match status" value="1"/>
</dbReference>
<dbReference type="EMBL" id="CAAJVP010000009">
    <property type="protein sequence ID" value="VHY09149.1"/>
    <property type="molecule type" value="Genomic_DNA"/>
</dbReference>
<dbReference type="RefSeq" id="WP_009893126.1">
    <property type="nucleotide sequence ID" value="NZ_BAABSG010000005.1"/>
</dbReference>
<dbReference type="InterPro" id="IPR001387">
    <property type="entry name" value="Cro/C1-type_HTH"/>
</dbReference>
<comment type="caution">
    <text evidence="3">The sequence shown here is derived from an EMBL/GenBank/DDBJ whole genome shotgun (WGS) entry which is preliminary data.</text>
</comment>
<keyword evidence="1" id="KW-0238">DNA-binding</keyword>
<dbReference type="Pfam" id="PF01381">
    <property type="entry name" value="HTH_3"/>
    <property type="match status" value="2"/>
</dbReference>
<dbReference type="AlphaFoldDB" id="A0AB74R4X2"/>
<protein>
    <submittedName>
        <fullName evidence="3">Phage regulatory protein</fullName>
    </submittedName>
</protein>
<reference evidence="3 4" key="1">
    <citation type="submission" date="2019-04" db="EMBL/GenBank/DDBJ databases">
        <authorList>
            <consortium name="Pathogen Informatics"/>
        </authorList>
    </citation>
    <scope>NUCLEOTIDE SEQUENCE [LARGE SCALE GENOMIC DNA]</scope>
    <source>
        <strain evidence="4">tl291</strain>
    </source>
</reference>
<organism evidence="3 4">
    <name type="scientific">Clostridioides difficile</name>
    <name type="common">Peptoclostridium difficile</name>
    <dbReference type="NCBI Taxonomy" id="1496"/>
    <lineage>
        <taxon>Bacteria</taxon>
        <taxon>Bacillati</taxon>
        <taxon>Bacillota</taxon>
        <taxon>Clostridia</taxon>
        <taxon>Peptostreptococcales</taxon>
        <taxon>Peptostreptococcaceae</taxon>
        <taxon>Clostridioides</taxon>
    </lineage>
</organism>
<dbReference type="Proteomes" id="UP000372533">
    <property type="component" value="Unassembled WGS sequence"/>
</dbReference>
<dbReference type="PANTHER" id="PTHR46558:SF11">
    <property type="entry name" value="HTH-TYPE TRANSCRIPTIONAL REGULATOR XRE"/>
    <property type="match status" value="1"/>
</dbReference>
<gene>
    <name evidence="3" type="primary">immR_8</name>
    <name evidence="3" type="ORF">SAMEA1402366_02148</name>
</gene>
<evidence type="ECO:0000313" key="3">
    <source>
        <dbReference type="EMBL" id="VHY09149.1"/>
    </source>
</evidence>
<feature type="domain" description="HTH cro/C1-type" evidence="2">
    <location>
        <begin position="82"/>
        <end position="136"/>
    </location>
</feature>
<dbReference type="PROSITE" id="PS50943">
    <property type="entry name" value="HTH_CROC1"/>
    <property type="match status" value="2"/>
</dbReference>
<dbReference type="CDD" id="cd00093">
    <property type="entry name" value="HTH_XRE"/>
    <property type="match status" value="2"/>
</dbReference>
<dbReference type="SMART" id="SM00530">
    <property type="entry name" value="HTH_XRE"/>
    <property type="match status" value="2"/>
</dbReference>
<evidence type="ECO:0000259" key="2">
    <source>
        <dbReference type="PROSITE" id="PS50943"/>
    </source>
</evidence>
<feature type="domain" description="HTH cro/C1-type" evidence="2">
    <location>
        <begin position="4"/>
        <end position="58"/>
    </location>
</feature>